<feature type="domain" description="GPI inositol-deacylase winged helix" evidence="2">
    <location>
        <begin position="201"/>
        <end position="259"/>
    </location>
</feature>
<dbReference type="Pfam" id="PF22939">
    <property type="entry name" value="WHD_GPIID"/>
    <property type="match status" value="1"/>
</dbReference>
<gene>
    <name evidence="4" type="ORF">PHISCL_07253</name>
</gene>
<keyword evidence="5" id="KW-1185">Reference proteome</keyword>
<feature type="domain" description="Nephrocystin 3-like N-terminal" evidence="3">
    <location>
        <begin position="1"/>
        <end position="92"/>
    </location>
</feature>
<dbReference type="STRING" id="2070753.A0A3A2ZDL5"/>
<dbReference type="EMBL" id="MVGC01000310">
    <property type="protein sequence ID" value="RJE20403.1"/>
    <property type="molecule type" value="Genomic_DNA"/>
</dbReference>
<dbReference type="Proteomes" id="UP000266188">
    <property type="component" value="Unassembled WGS sequence"/>
</dbReference>
<comment type="caution">
    <text evidence="4">The sequence shown here is derived from an EMBL/GenBank/DDBJ whole genome shotgun (WGS) entry which is preliminary data.</text>
</comment>
<protein>
    <submittedName>
        <fullName evidence="4">Ankyrin repeat protein</fullName>
    </submittedName>
</protein>
<dbReference type="AlphaFoldDB" id="A0A3A2ZDL5"/>
<dbReference type="OrthoDB" id="1577640at2759"/>
<dbReference type="InterPro" id="IPR054471">
    <property type="entry name" value="GPIID_WHD"/>
</dbReference>
<evidence type="ECO:0000259" key="3">
    <source>
        <dbReference type="Pfam" id="PF24883"/>
    </source>
</evidence>
<evidence type="ECO:0000259" key="2">
    <source>
        <dbReference type="Pfam" id="PF22939"/>
    </source>
</evidence>
<reference evidence="5" key="1">
    <citation type="submission" date="2017-02" db="EMBL/GenBank/DDBJ databases">
        <authorList>
            <person name="Tafer H."/>
            <person name="Lopandic K."/>
        </authorList>
    </citation>
    <scope>NUCLEOTIDE SEQUENCE [LARGE SCALE GENOMIC DNA]</scope>
    <source>
        <strain evidence="5">CBS 366.77</strain>
    </source>
</reference>
<name>A0A3A2ZDL5_9EURO</name>
<dbReference type="PANTHER" id="PTHR10039">
    <property type="entry name" value="AMELOGENIN"/>
    <property type="match status" value="1"/>
</dbReference>
<dbReference type="PANTHER" id="PTHR10039:SF16">
    <property type="entry name" value="GPI INOSITOL-DEACYLASE"/>
    <property type="match status" value="1"/>
</dbReference>
<dbReference type="Pfam" id="PF24883">
    <property type="entry name" value="NPHP3_N"/>
    <property type="match status" value="1"/>
</dbReference>
<organism evidence="4 5">
    <name type="scientific">Aspergillus sclerotialis</name>
    <dbReference type="NCBI Taxonomy" id="2070753"/>
    <lineage>
        <taxon>Eukaryota</taxon>
        <taxon>Fungi</taxon>
        <taxon>Dikarya</taxon>
        <taxon>Ascomycota</taxon>
        <taxon>Pezizomycotina</taxon>
        <taxon>Eurotiomycetes</taxon>
        <taxon>Eurotiomycetidae</taxon>
        <taxon>Eurotiales</taxon>
        <taxon>Aspergillaceae</taxon>
        <taxon>Aspergillus</taxon>
        <taxon>Aspergillus subgen. Polypaecilum</taxon>
    </lineage>
</organism>
<keyword evidence="1" id="KW-0677">Repeat</keyword>
<proteinExistence type="predicted"/>
<evidence type="ECO:0000313" key="5">
    <source>
        <dbReference type="Proteomes" id="UP000266188"/>
    </source>
</evidence>
<dbReference type="InterPro" id="IPR056884">
    <property type="entry name" value="NPHP3-like_N"/>
</dbReference>
<evidence type="ECO:0000313" key="4">
    <source>
        <dbReference type="EMBL" id="RJE20403.1"/>
    </source>
</evidence>
<sequence>MLRTLLLQLSVQLQDGERDLEQLHALYKSGSPPVDVLLDSLRRFLGSFRDSYIFLDALDESPRDCKREGVLRAIQVIRSWSIPSVHLLVTSRKELNIRESLGPSCDQDLSLRNSEIERDIANFVSYQLKNDAKLQRWKARHNEIQAKLTIGAQGVYVECQFNALRRAKNRNQLDECLRTLPRDLDETYERIFCSINDDYVEDVRRVLTMLCFSTRPLTVNELIDAHAVDLGESPHLDRDGRSYEQDDLVDICLGLIEIAATEDDEGETS</sequence>
<accession>A0A3A2ZDL5</accession>
<evidence type="ECO:0000256" key="1">
    <source>
        <dbReference type="ARBA" id="ARBA00022737"/>
    </source>
</evidence>